<comment type="caution">
    <text evidence="3">The sequence shown here is derived from an EMBL/GenBank/DDBJ whole genome shotgun (WGS) entry which is preliminary data.</text>
</comment>
<dbReference type="RefSeq" id="XP_043168655.1">
    <property type="nucleotide sequence ID" value="XM_043312720.1"/>
</dbReference>
<dbReference type="GeneID" id="67016845"/>
<proteinExistence type="predicted"/>
<protein>
    <recommendedName>
        <fullName evidence="2">Cellobiose dehydrogenase-like cytochrome domain-containing protein</fullName>
    </recommendedName>
</protein>
<evidence type="ECO:0000259" key="2">
    <source>
        <dbReference type="Pfam" id="PF16010"/>
    </source>
</evidence>
<evidence type="ECO:0000313" key="3">
    <source>
        <dbReference type="EMBL" id="CAG5158485.1"/>
    </source>
</evidence>
<evidence type="ECO:0000256" key="1">
    <source>
        <dbReference type="SAM" id="SignalP"/>
    </source>
</evidence>
<dbReference type="OrthoDB" id="413885at2759"/>
<feature type="signal peptide" evidence="1">
    <location>
        <begin position="1"/>
        <end position="17"/>
    </location>
</feature>
<dbReference type="AlphaFoldDB" id="A0A8J2MZN4"/>
<dbReference type="PANTHER" id="PTHR47190">
    <property type="entry name" value="DEHYDROGENASE, PUTATIVE-RELATED"/>
    <property type="match status" value="1"/>
</dbReference>
<organism evidence="3 4">
    <name type="scientific">Alternaria atra</name>
    <dbReference type="NCBI Taxonomy" id="119953"/>
    <lineage>
        <taxon>Eukaryota</taxon>
        <taxon>Fungi</taxon>
        <taxon>Dikarya</taxon>
        <taxon>Ascomycota</taxon>
        <taxon>Pezizomycotina</taxon>
        <taxon>Dothideomycetes</taxon>
        <taxon>Pleosporomycetidae</taxon>
        <taxon>Pleosporales</taxon>
        <taxon>Pleosporineae</taxon>
        <taxon>Pleosporaceae</taxon>
        <taxon>Alternaria</taxon>
        <taxon>Alternaria sect. Ulocladioides</taxon>
    </lineage>
</organism>
<reference evidence="3" key="1">
    <citation type="submission" date="2021-05" db="EMBL/GenBank/DDBJ databases">
        <authorList>
            <person name="Stam R."/>
        </authorList>
    </citation>
    <scope>NUCLEOTIDE SEQUENCE</scope>
    <source>
        <strain evidence="3">CS162</strain>
    </source>
</reference>
<dbReference type="InterPro" id="IPR015920">
    <property type="entry name" value="Cellobiose_DH-like_cyt"/>
</dbReference>
<keyword evidence="4" id="KW-1185">Reference proteome</keyword>
<feature type="domain" description="Cellobiose dehydrogenase-like cytochrome" evidence="2">
    <location>
        <begin position="23"/>
        <end position="195"/>
    </location>
</feature>
<dbReference type="Proteomes" id="UP000676310">
    <property type="component" value="Unassembled WGS sequence"/>
</dbReference>
<dbReference type="Pfam" id="PF16010">
    <property type="entry name" value="CDH-cyt"/>
    <property type="match status" value="1"/>
</dbReference>
<dbReference type="Gene3D" id="2.60.40.1210">
    <property type="entry name" value="Cellobiose dehydrogenase, cytochrome domain"/>
    <property type="match status" value="1"/>
</dbReference>
<evidence type="ECO:0000313" key="4">
    <source>
        <dbReference type="Proteomes" id="UP000676310"/>
    </source>
</evidence>
<dbReference type="EMBL" id="CAJRGZ010000019">
    <property type="protein sequence ID" value="CAG5158485.1"/>
    <property type="molecule type" value="Genomic_DNA"/>
</dbReference>
<dbReference type="CDD" id="cd09630">
    <property type="entry name" value="CDH_like_cytochrome"/>
    <property type="match status" value="1"/>
</dbReference>
<dbReference type="SUPFAM" id="SSF49344">
    <property type="entry name" value="CBD9-like"/>
    <property type="match status" value="1"/>
</dbReference>
<accession>A0A8J2MZN4</accession>
<name>A0A8J2MZN4_9PLEO</name>
<keyword evidence="1" id="KW-0732">Signal</keyword>
<feature type="chain" id="PRO_5035150219" description="Cellobiose dehydrogenase-like cytochrome domain-containing protein" evidence="1">
    <location>
        <begin position="18"/>
        <end position="211"/>
    </location>
</feature>
<dbReference type="PANTHER" id="PTHR47190:SF4">
    <property type="entry name" value="DEHYDROGENASE, PUTATIVE-RELATED"/>
    <property type="match status" value="1"/>
</dbReference>
<sequence length="211" mass="22031">MKCSAFVFGALATLAASQTAAPYTDVKSGITFNTLQHSSGMFFGLALPANATGNSDFIATIGGKGLGWSGVSLGGGMLNKLLIVAWPNAQAVVSSFRKTAQYGSPAVATASFTQTPIANGTYVNSTHWTYTFLCSKCIQTDGTTFKFTDTAPSLGFALNPTAPAQKTNPASSVSKHTAQGQAVFDLSKAKSDQFEIWKAYAVPRLVATFSS</sequence>
<gene>
    <name evidence="3" type="ORF">ALTATR162_LOCUS5103</name>
</gene>
<dbReference type="InterPro" id="IPR053208">
    <property type="entry name" value="GMC_Oxidoreductase_CD"/>
</dbReference>